<dbReference type="Pfam" id="PF00024">
    <property type="entry name" value="PAN_1"/>
    <property type="match status" value="1"/>
</dbReference>
<evidence type="ECO:0000256" key="1">
    <source>
        <dbReference type="SAM" id="MobiDB-lite"/>
    </source>
</evidence>
<dbReference type="PROSITE" id="PS50948">
    <property type="entry name" value="PAN"/>
    <property type="match status" value="1"/>
</dbReference>
<dbReference type="EMBL" id="OB668832">
    <property type="protein sequence ID" value="CAD7234483.1"/>
    <property type="molecule type" value="Genomic_DNA"/>
</dbReference>
<organism evidence="2">
    <name type="scientific">Cyprideis torosa</name>
    <dbReference type="NCBI Taxonomy" id="163714"/>
    <lineage>
        <taxon>Eukaryota</taxon>
        <taxon>Metazoa</taxon>
        <taxon>Ecdysozoa</taxon>
        <taxon>Arthropoda</taxon>
        <taxon>Crustacea</taxon>
        <taxon>Oligostraca</taxon>
        <taxon>Ostracoda</taxon>
        <taxon>Podocopa</taxon>
        <taxon>Podocopida</taxon>
        <taxon>Cytherocopina</taxon>
        <taxon>Cytheroidea</taxon>
        <taxon>Cytherideidae</taxon>
        <taxon>Cyprideis</taxon>
    </lineage>
</organism>
<feature type="region of interest" description="Disordered" evidence="1">
    <location>
        <begin position="178"/>
        <end position="217"/>
    </location>
</feature>
<accession>A0A7R8ZRN8</accession>
<dbReference type="Gene3D" id="3.50.4.10">
    <property type="entry name" value="Hepatocyte Growth Factor"/>
    <property type="match status" value="1"/>
</dbReference>
<reference evidence="2" key="1">
    <citation type="submission" date="2020-11" db="EMBL/GenBank/DDBJ databases">
        <authorList>
            <person name="Tran Van P."/>
        </authorList>
    </citation>
    <scope>NUCLEOTIDE SEQUENCE</scope>
</reference>
<proteinExistence type="predicted"/>
<sequence length="217" mass="23900">IAMAMQTVTSILRWKSAPTPCRHRHSSPDCDTMGTVERVFIVILLMVVVEYPRGTLVSARRFKYCGTNVAEGITETTTPHKRTIDDITDCALACTKSTTCHSYSWNQQTLQCKLGTTGPVQAASSNTTSGWKTYSEGGTVFYPYDPDYEKDVVENLGSTVPNEGLWLQMTSQSLDSFVDGERRPLPNPYPITPVDGSIEPTAADSDDDPMDLFDGEL</sequence>
<dbReference type="AlphaFoldDB" id="A0A7R8ZRN8"/>
<dbReference type="SUPFAM" id="SSF57414">
    <property type="entry name" value="Hairpin loop containing domain-like"/>
    <property type="match status" value="1"/>
</dbReference>
<protein>
    <submittedName>
        <fullName evidence="2">Uncharacterized protein</fullName>
    </submittedName>
</protein>
<evidence type="ECO:0000313" key="2">
    <source>
        <dbReference type="EMBL" id="CAD7234483.1"/>
    </source>
</evidence>
<name>A0A7R8ZRN8_9CRUS</name>
<gene>
    <name evidence="2" type="ORF">CTOB1V02_LOCUS12299</name>
</gene>
<dbReference type="InterPro" id="IPR003609">
    <property type="entry name" value="Pan_app"/>
</dbReference>
<feature type="compositionally biased region" description="Acidic residues" evidence="1">
    <location>
        <begin position="204"/>
        <end position="217"/>
    </location>
</feature>
<feature type="non-terminal residue" evidence="2">
    <location>
        <position position="1"/>
    </location>
</feature>